<gene>
    <name evidence="1" type="ORF">Amon02_000678200</name>
</gene>
<comment type="caution">
    <text evidence="1">The sequence shown here is derived from an EMBL/GenBank/DDBJ whole genome shotgun (WGS) entry which is preliminary data.</text>
</comment>
<evidence type="ECO:0000313" key="2">
    <source>
        <dbReference type="Proteomes" id="UP001165064"/>
    </source>
</evidence>
<evidence type="ECO:0000313" key="1">
    <source>
        <dbReference type="EMBL" id="GME84359.1"/>
    </source>
</evidence>
<accession>A0ACB5TBT8</accession>
<reference evidence="1" key="1">
    <citation type="submission" date="2023-04" db="EMBL/GenBank/DDBJ databases">
        <title>Ambrosiozyma monospora NBRC 10751.</title>
        <authorList>
            <person name="Ichikawa N."/>
            <person name="Sato H."/>
            <person name="Tonouchi N."/>
        </authorList>
    </citation>
    <scope>NUCLEOTIDE SEQUENCE</scope>
    <source>
        <strain evidence="1">NBRC 10751</strain>
    </source>
</reference>
<name>A0ACB5TBT8_AMBMO</name>
<protein>
    <submittedName>
        <fullName evidence="1">Unnamed protein product</fullName>
    </submittedName>
</protein>
<sequence>MKETERKPTAKEKEAKQKEKKARQEAKKAGLFDEDSDDFNFEPLREGDDKDKIKKTDDAEDKDGKKEKEKKKKKKKPEMKQLFEIMPNVQMGSAEEALKYFFDQTHKPFIDLAEITERGAQTATQFDSKAPVVDSPKQDNPEKKQDSDAPIIDVTDASPTVDLQLDTETASDELAIDTLSDELVADTVDADIFDDDGMSDSQDELLLSPSSDETPKAS</sequence>
<dbReference type="EMBL" id="BSXS01005432">
    <property type="protein sequence ID" value="GME84359.1"/>
    <property type="molecule type" value="Genomic_DNA"/>
</dbReference>
<dbReference type="Proteomes" id="UP001165064">
    <property type="component" value="Unassembled WGS sequence"/>
</dbReference>
<organism evidence="1 2">
    <name type="scientific">Ambrosiozyma monospora</name>
    <name type="common">Yeast</name>
    <name type="synonym">Endomycopsis monosporus</name>
    <dbReference type="NCBI Taxonomy" id="43982"/>
    <lineage>
        <taxon>Eukaryota</taxon>
        <taxon>Fungi</taxon>
        <taxon>Dikarya</taxon>
        <taxon>Ascomycota</taxon>
        <taxon>Saccharomycotina</taxon>
        <taxon>Pichiomycetes</taxon>
        <taxon>Pichiales</taxon>
        <taxon>Pichiaceae</taxon>
        <taxon>Ambrosiozyma</taxon>
    </lineage>
</organism>
<proteinExistence type="predicted"/>
<keyword evidence="2" id="KW-1185">Reference proteome</keyword>